<protein>
    <submittedName>
        <fullName evidence="1">Uncharacterized protein</fullName>
    </submittedName>
</protein>
<dbReference type="Proteomes" id="UP000321393">
    <property type="component" value="Unassembled WGS sequence"/>
</dbReference>
<dbReference type="Proteomes" id="UP000321947">
    <property type="component" value="Unassembled WGS sequence"/>
</dbReference>
<evidence type="ECO:0000313" key="1">
    <source>
        <dbReference type="EMBL" id="KAA0049611.1"/>
    </source>
</evidence>
<proteinExistence type="predicted"/>
<dbReference type="OrthoDB" id="1714944at2759"/>
<organism evidence="1 3">
    <name type="scientific">Cucumis melo var. makuwa</name>
    <name type="common">Oriental melon</name>
    <dbReference type="NCBI Taxonomy" id="1194695"/>
    <lineage>
        <taxon>Eukaryota</taxon>
        <taxon>Viridiplantae</taxon>
        <taxon>Streptophyta</taxon>
        <taxon>Embryophyta</taxon>
        <taxon>Tracheophyta</taxon>
        <taxon>Spermatophyta</taxon>
        <taxon>Magnoliopsida</taxon>
        <taxon>eudicotyledons</taxon>
        <taxon>Gunneridae</taxon>
        <taxon>Pentapetalae</taxon>
        <taxon>rosids</taxon>
        <taxon>fabids</taxon>
        <taxon>Cucurbitales</taxon>
        <taxon>Cucurbitaceae</taxon>
        <taxon>Benincaseae</taxon>
        <taxon>Cucumis</taxon>
    </lineage>
</organism>
<evidence type="ECO:0000313" key="2">
    <source>
        <dbReference type="EMBL" id="TYK15969.1"/>
    </source>
</evidence>
<dbReference type="AlphaFoldDB" id="A0A5A7U7S7"/>
<comment type="caution">
    <text evidence="1">The sequence shown here is derived from an EMBL/GenBank/DDBJ whole genome shotgun (WGS) entry which is preliminary data.</text>
</comment>
<dbReference type="EMBL" id="SSTD01008434">
    <property type="protein sequence ID" value="TYK15969.1"/>
    <property type="molecule type" value="Genomic_DNA"/>
</dbReference>
<gene>
    <name evidence="2" type="ORF">E5676_scaffold94G00910</name>
    <name evidence="1" type="ORF">E6C27_scaffold163G00660</name>
</gene>
<sequence length="87" mass="10095">MQDVLANVAWPGTKWDRTPTGKYQLFSHNLNTAVSLWLVFIKKNIIQLATTAPYPWIMFLYCIMIEIPVTIGEIICKHLVAWVKHPR</sequence>
<reference evidence="3 4" key="1">
    <citation type="submission" date="2019-08" db="EMBL/GenBank/DDBJ databases">
        <title>Draft genome sequences of two oriental melons (Cucumis melo L. var makuwa).</title>
        <authorList>
            <person name="Kwon S.-Y."/>
        </authorList>
    </citation>
    <scope>NUCLEOTIDE SEQUENCE [LARGE SCALE GENOMIC DNA]</scope>
    <source>
        <strain evidence="4">cv. Chang Bougi</strain>
        <strain evidence="3">cv. SW 3</strain>
        <tissue evidence="1">Leaf</tissue>
    </source>
</reference>
<name>A0A5A7U7S7_CUCMM</name>
<accession>A0A5A7U7S7</accession>
<evidence type="ECO:0000313" key="3">
    <source>
        <dbReference type="Proteomes" id="UP000321393"/>
    </source>
</evidence>
<evidence type="ECO:0000313" key="4">
    <source>
        <dbReference type="Proteomes" id="UP000321947"/>
    </source>
</evidence>
<dbReference type="EMBL" id="SSTE01012141">
    <property type="protein sequence ID" value="KAA0049611.1"/>
    <property type="molecule type" value="Genomic_DNA"/>
</dbReference>